<name>A0ABW3RA58_9FLAO</name>
<organism evidence="2 3">
    <name type="scientific">Hwangdonia seohaensis</name>
    <dbReference type="NCBI Taxonomy" id="1240727"/>
    <lineage>
        <taxon>Bacteria</taxon>
        <taxon>Pseudomonadati</taxon>
        <taxon>Bacteroidota</taxon>
        <taxon>Flavobacteriia</taxon>
        <taxon>Flavobacteriales</taxon>
        <taxon>Flavobacteriaceae</taxon>
        <taxon>Hwangdonia</taxon>
    </lineage>
</organism>
<evidence type="ECO:0000313" key="3">
    <source>
        <dbReference type="Proteomes" id="UP001597163"/>
    </source>
</evidence>
<accession>A0ABW3RA58</accession>
<dbReference type="Proteomes" id="UP001597163">
    <property type="component" value="Unassembled WGS sequence"/>
</dbReference>
<keyword evidence="1" id="KW-0732">Signal</keyword>
<proteinExistence type="predicted"/>
<dbReference type="RefSeq" id="WP_311937832.1">
    <property type="nucleotide sequence ID" value="NZ_JAVSCK010000002.1"/>
</dbReference>
<gene>
    <name evidence="2" type="ORF">ACFQ2E_06105</name>
</gene>
<keyword evidence="3" id="KW-1185">Reference proteome</keyword>
<dbReference type="EMBL" id="JBHTLJ010000002">
    <property type="protein sequence ID" value="MFD1161980.1"/>
    <property type="molecule type" value="Genomic_DNA"/>
</dbReference>
<feature type="signal peptide" evidence="1">
    <location>
        <begin position="1"/>
        <end position="20"/>
    </location>
</feature>
<protein>
    <submittedName>
        <fullName evidence="2">Ig-like domain-containing protein</fullName>
    </submittedName>
</protein>
<reference evidence="3" key="1">
    <citation type="journal article" date="2019" name="Int. J. Syst. Evol. Microbiol.">
        <title>The Global Catalogue of Microorganisms (GCM) 10K type strain sequencing project: providing services to taxonomists for standard genome sequencing and annotation.</title>
        <authorList>
            <consortium name="The Broad Institute Genomics Platform"/>
            <consortium name="The Broad Institute Genome Sequencing Center for Infectious Disease"/>
            <person name="Wu L."/>
            <person name="Ma J."/>
        </authorList>
    </citation>
    <scope>NUCLEOTIDE SEQUENCE [LARGE SCALE GENOMIC DNA]</scope>
    <source>
        <strain evidence="3">CCUG 63246</strain>
    </source>
</reference>
<evidence type="ECO:0000313" key="2">
    <source>
        <dbReference type="EMBL" id="MFD1161980.1"/>
    </source>
</evidence>
<comment type="caution">
    <text evidence="2">The sequence shown here is derived from an EMBL/GenBank/DDBJ whole genome shotgun (WGS) entry which is preliminary data.</text>
</comment>
<dbReference type="Pfam" id="PF17957">
    <property type="entry name" value="Big_7"/>
    <property type="match status" value="2"/>
</dbReference>
<feature type="chain" id="PRO_5045379205" evidence="1">
    <location>
        <begin position="21"/>
        <end position="716"/>
    </location>
</feature>
<dbReference type="InterPro" id="IPR013783">
    <property type="entry name" value="Ig-like_fold"/>
</dbReference>
<sequence length="716" mass="79227">MRIFQLAFVLSFFIIFNSCSKDGETPDTVPPTVSLTILGVPTFSGGEPIVVSNQIEVSVDAKDANGVSKIEVFIDNEKKGEDSSAPYHVVIDISSYASNKNYTLKVEATDKAGNTSSTQQAISIDNEIPVITDVSLAQDSVITGSENTVTFNVSDNEELSSVMVYVNSELFADIKDKNYEVNIDSKVLQDGENKLMIEAKDPAGNIGSYAVNFIIDNTGPAITLNSITENQILDESMLLQPEVADAFSDVVSVEVFLGETSIFQFDENSSNYDMDFVPDNYPVGTTVFKLIAIDSLGNESVLEINIEILRLLIKVALPDGFLSPYWSSFWIFASEMNGVPIASKSVGAEDNSVKIHAPSEFDFDKKYMITLLADENTNPNSFNRITNIQGITRNSLSEINFNLPQRKTVISNATVSMVGFGTNETVAGDGLDYSFNHYTSETSGNFELTSLNTTSNASSDYFLYSTNLDGFPYAYFSFSEPLTNESIINKTDLNTDTAISNATFNITNDPGISNSQLIINGFRTNEDLQNGIYHKIYSGSPQQVFGVEYEYYFCSNFDSYSHQLILDDYLTFRKGLPNNTYNIPDWSVDYLQNGNEITITKSGTEHVLGRLQLMPTTGEDYIMTVLFDSQNTDVVTLPQIPEDMKDLHIYTVAQNQGFDMNQIHFSSYNTITSYTDYLDSVIKGDGNETDVSDMITTKMKAKNGASVTPFKTYNFD</sequence>
<dbReference type="Gene3D" id="2.60.40.10">
    <property type="entry name" value="Immunoglobulins"/>
    <property type="match status" value="2"/>
</dbReference>
<evidence type="ECO:0000256" key="1">
    <source>
        <dbReference type="SAM" id="SignalP"/>
    </source>
</evidence>